<reference evidence="2 3" key="1">
    <citation type="submission" date="2012-06" db="EMBL/GenBank/DDBJ databases">
        <title>Finished chromosome of genome of Cylindrospermum stagnale PCC 7417.</title>
        <authorList>
            <consortium name="US DOE Joint Genome Institute"/>
            <person name="Gugger M."/>
            <person name="Coursin T."/>
            <person name="Rippka R."/>
            <person name="Tandeau De Marsac N."/>
            <person name="Huntemann M."/>
            <person name="Wei C.-L."/>
            <person name="Han J."/>
            <person name="Detter J.C."/>
            <person name="Han C."/>
            <person name="Tapia R."/>
            <person name="Chen A."/>
            <person name="Kyrpides N."/>
            <person name="Mavromatis K."/>
            <person name="Markowitz V."/>
            <person name="Szeto E."/>
            <person name="Ivanova N."/>
            <person name="Pagani I."/>
            <person name="Pati A."/>
            <person name="Goodwin L."/>
            <person name="Nordberg H.P."/>
            <person name="Cantor M.N."/>
            <person name="Hua S.X."/>
            <person name="Woyke T."/>
            <person name="Kerfeld C.A."/>
        </authorList>
    </citation>
    <scope>NUCLEOTIDE SEQUENCE [LARGE SCALE GENOMIC DNA]</scope>
    <source>
        <strain evidence="2 3">PCC 7417</strain>
    </source>
</reference>
<accession>K9X6V2</accession>
<dbReference type="PRINTS" id="PR00111">
    <property type="entry name" value="ABHYDROLASE"/>
</dbReference>
<proteinExistence type="predicted"/>
<dbReference type="SUPFAM" id="SSF53474">
    <property type="entry name" value="alpha/beta-Hydrolases"/>
    <property type="match status" value="1"/>
</dbReference>
<dbReference type="Proteomes" id="UP000010475">
    <property type="component" value="Chromosome"/>
</dbReference>
<dbReference type="PATRIC" id="fig|56107.3.peg.6398"/>
<organism evidence="2 3">
    <name type="scientific">Cylindrospermum stagnale PCC 7417</name>
    <dbReference type="NCBI Taxonomy" id="56107"/>
    <lineage>
        <taxon>Bacteria</taxon>
        <taxon>Bacillati</taxon>
        <taxon>Cyanobacteriota</taxon>
        <taxon>Cyanophyceae</taxon>
        <taxon>Nostocales</taxon>
        <taxon>Nostocaceae</taxon>
        <taxon>Cylindrospermum</taxon>
    </lineage>
</organism>
<dbReference type="HOGENOM" id="CLU_1037342_0_0_3"/>
<evidence type="ECO:0000313" key="3">
    <source>
        <dbReference type="Proteomes" id="UP000010475"/>
    </source>
</evidence>
<keyword evidence="2" id="KW-0808">Transferase</keyword>
<dbReference type="Pfam" id="PF00561">
    <property type="entry name" value="Abhydrolase_1"/>
    <property type="match status" value="1"/>
</dbReference>
<dbReference type="PANTHER" id="PTHR22753">
    <property type="entry name" value="TRANSMEMBRANE PROTEIN 68"/>
    <property type="match status" value="1"/>
</dbReference>
<dbReference type="InterPro" id="IPR000073">
    <property type="entry name" value="AB_hydrolase_1"/>
</dbReference>
<keyword evidence="2" id="KW-0012">Acyltransferase</keyword>
<dbReference type="InterPro" id="IPR029058">
    <property type="entry name" value="AB_hydrolase_fold"/>
</dbReference>
<dbReference type="GO" id="GO:0016746">
    <property type="term" value="F:acyltransferase activity"/>
    <property type="evidence" value="ECO:0007669"/>
    <property type="project" value="UniProtKB-KW"/>
</dbReference>
<dbReference type="GO" id="GO:0016787">
    <property type="term" value="F:hydrolase activity"/>
    <property type="evidence" value="ECO:0007669"/>
    <property type="project" value="UniProtKB-KW"/>
</dbReference>
<dbReference type="GO" id="GO:0016020">
    <property type="term" value="C:membrane"/>
    <property type="evidence" value="ECO:0007669"/>
    <property type="project" value="TreeGrafter"/>
</dbReference>
<dbReference type="PANTHER" id="PTHR22753:SF48">
    <property type="entry name" value="PHOSPHOLIPID_GLYCEROL ACYLTRANSFERASE DOMAIN-CONTAINING PROTEIN"/>
    <property type="match status" value="1"/>
</dbReference>
<keyword evidence="3" id="KW-1185">Reference proteome</keyword>
<name>K9X6V2_9NOST</name>
<dbReference type="eggNOG" id="COG2267">
    <property type="taxonomic scope" value="Bacteria"/>
</dbReference>
<evidence type="ECO:0000313" key="2">
    <source>
        <dbReference type="EMBL" id="AFZ27806.1"/>
    </source>
</evidence>
<protein>
    <submittedName>
        <fullName evidence="2">Putative hydrolase or acyltransferase of alpha/beta superfamily</fullName>
    </submittedName>
</protein>
<dbReference type="EMBL" id="CP003642">
    <property type="protein sequence ID" value="AFZ27806.1"/>
    <property type="molecule type" value="Genomic_DNA"/>
</dbReference>
<dbReference type="Gene3D" id="3.40.50.1820">
    <property type="entry name" value="alpha/beta hydrolase"/>
    <property type="match status" value="1"/>
</dbReference>
<sequence>MTSYIRLKSIKSLQDKLDKTKKLEIIFYMSEVQLKPCFLTPQRIQLEYPLFVYLPGMDGTGQLLRSQTAGLEAGFDVRCLAIPRQDLNTWDVLTNSVLDLIHAELEKSSQRPVYLCGESFGGCLAMKVSTQAPHLFKRIILINPASSFQLRPWYNWASQLTDFVPAYFYDVGALGLLPFLASLVRMCRNVRHELLKTMRSVPPETINWRLSLLREFQVDEDQLRSLTQQVLLIAGGSDRLLPSEMEVRRLVEIIPNSKMVVLPDSGHACLLEEETNLYEILKSQNFLESNAPKVQELEVRG</sequence>
<keyword evidence="2" id="KW-0378">Hydrolase</keyword>
<evidence type="ECO:0000259" key="1">
    <source>
        <dbReference type="Pfam" id="PF00561"/>
    </source>
</evidence>
<feature type="domain" description="AB hydrolase-1" evidence="1">
    <location>
        <begin position="96"/>
        <end position="273"/>
    </location>
</feature>
<dbReference type="AlphaFoldDB" id="K9X6V2"/>
<dbReference type="KEGG" id="csg:Cylst_5820"/>
<dbReference type="STRING" id="56107.Cylst_5820"/>
<gene>
    <name evidence="2" type="ORF">Cylst_5820</name>
</gene>